<dbReference type="AlphaFoldDB" id="A0A6A4TT47"/>
<organism evidence="1 2">
    <name type="scientific">Scophthalmus maximus</name>
    <name type="common">Turbot</name>
    <name type="synonym">Psetta maxima</name>
    <dbReference type="NCBI Taxonomy" id="52904"/>
    <lineage>
        <taxon>Eukaryota</taxon>
        <taxon>Metazoa</taxon>
        <taxon>Chordata</taxon>
        <taxon>Craniata</taxon>
        <taxon>Vertebrata</taxon>
        <taxon>Euteleostomi</taxon>
        <taxon>Actinopterygii</taxon>
        <taxon>Neopterygii</taxon>
        <taxon>Teleostei</taxon>
        <taxon>Neoteleostei</taxon>
        <taxon>Acanthomorphata</taxon>
        <taxon>Carangaria</taxon>
        <taxon>Pleuronectiformes</taxon>
        <taxon>Pleuronectoidei</taxon>
        <taxon>Scophthalmidae</taxon>
        <taxon>Scophthalmus</taxon>
    </lineage>
</organism>
<name>A0A6A4TT47_SCOMX</name>
<proteinExistence type="predicted"/>
<reference evidence="1 2" key="1">
    <citation type="submission" date="2019-06" db="EMBL/GenBank/DDBJ databases">
        <title>Draft genomes of female and male turbot (Scophthalmus maximus).</title>
        <authorList>
            <person name="Xu H."/>
            <person name="Xu X.-W."/>
            <person name="Shao C."/>
            <person name="Chen S."/>
        </authorList>
    </citation>
    <scope>NUCLEOTIDE SEQUENCE [LARGE SCALE GENOMIC DNA]</scope>
    <source>
        <strain evidence="1">Ysfricsl-2016a</strain>
        <tissue evidence="1">Blood</tissue>
    </source>
</reference>
<protein>
    <submittedName>
        <fullName evidence="1">Uncharacterized protein</fullName>
    </submittedName>
</protein>
<evidence type="ECO:0000313" key="1">
    <source>
        <dbReference type="EMBL" id="KAF0045881.1"/>
    </source>
</evidence>
<sequence>MRNDRTFIQCCSDTVLDGISKRTKHAVKSSLGSFSNVPQTCSFTLLSSISTSNDGNHGALLLRWKHRMAERNISKLPPVLSFGTAAFRSLFRLDYLDCI</sequence>
<dbReference type="EMBL" id="VEVO01000002">
    <property type="protein sequence ID" value="KAF0045881.1"/>
    <property type="molecule type" value="Genomic_DNA"/>
</dbReference>
<gene>
    <name evidence="1" type="ORF">F2P81_002410</name>
</gene>
<dbReference type="Proteomes" id="UP000438429">
    <property type="component" value="Unassembled WGS sequence"/>
</dbReference>
<comment type="caution">
    <text evidence="1">The sequence shown here is derived from an EMBL/GenBank/DDBJ whole genome shotgun (WGS) entry which is preliminary data.</text>
</comment>
<evidence type="ECO:0000313" key="2">
    <source>
        <dbReference type="Proteomes" id="UP000438429"/>
    </source>
</evidence>
<accession>A0A6A4TT47</accession>